<dbReference type="Proteomes" id="UP001164539">
    <property type="component" value="Chromosome 10"/>
</dbReference>
<protein>
    <submittedName>
        <fullName evidence="1">Histone deacetylase-like protein</fullName>
    </submittedName>
</protein>
<name>A0ACC1X956_MELAZ</name>
<evidence type="ECO:0000313" key="1">
    <source>
        <dbReference type="EMBL" id="KAJ4707960.1"/>
    </source>
</evidence>
<comment type="caution">
    <text evidence="1">The sequence shown here is derived from an EMBL/GenBank/DDBJ whole genome shotgun (WGS) entry which is preliminary data.</text>
</comment>
<sequence>MVITSAFCISLSSPTPPSKTTTTTLTQSQTPPVLLNISSQREEKWRRQCLVGMACMVIGGAIQTVDLEESSNTVAAAKDMSPLVVAVAESKPEVPRWSDKRTCPPWHVNSLETIVPENLPRPSAKRRWEAVGNINRTSKKAPPVVKAVTTVKRYGGRRDPI</sequence>
<evidence type="ECO:0000313" key="2">
    <source>
        <dbReference type="Proteomes" id="UP001164539"/>
    </source>
</evidence>
<reference evidence="1 2" key="1">
    <citation type="journal article" date="2023" name="Science">
        <title>Complex scaffold remodeling in plant triterpene biosynthesis.</title>
        <authorList>
            <person name="De La Pena R."/>
            <person name="Hodgson H."/>
            <person name="Liu J.C."/>
            <person name="Stephenson M.J."/>
            <person name="Martin A.C."/>
            <person name="Owen C."/>
            <person name="Harkess A."/>
            <person name="Leebens-Mack J."/>
            <person name="Jimenez L.E."/>
            <person name="Osbourn A."/>
            <person name="Sattely E.S."/>
        </authorList>
    </citation>
    <scope>NUCLEOTIDE SEQUENCE [LARGE SCALE GENOMIC DNA]</scope>
    <source>
        <strain evidence="2">cv. JPN11</strain>
        <tissue evidence="1">Leaf</tissue>
    </source>
</reference>
<keyword evidence="2" id="KW-1185">Reference proteome</keyword>
<proteinExistence type="predicted"/>
<gene>
    <name evidence="1" type="ORF">OWV82_017996</name>
</gene>
<dbReference type="EMBL" id="CM051403">
    <property type="protein sequence ID" value="KAJ4707960.1"/>
    <property type="molecule type" value="Genomic_DNA"/>
</dbReference>
<organism evidence="1 2">
    <name type="scientific">Melia azedarach</name>
    <name type="common">Chinaberry tree</name>
    <dbReference type="NCBI Taxonomy" id="155640"/>
    <lineage>
        <taxon>Eukaryota</taxon>
        <taxon>Viridiplantae</taxon>
        <taxon>Streptophyta</taxon>
        <taxon>Embryophyta</taxon>
        <taxon>Tracheophyta</taxon>
        <taxon>Spermatophyta</taxon>
        <taxon>Magnoliopsida</taxon>
        <taxon>eudicotyledons</taxon>
        <taxon>Gunneridae</taxon>
        <taxon>Pentapetalae</taxon>
        <taxon>rosids</taxon>
        <taxon>malvids</taxon>
        <taxon>Sapindales</taxon>
        <taxon>Meliaceae</taxon>
        <taxon>Melia</taxon>
    </lineage>
</organism>
<accession>A0ACC1X956</accession>